<dbReference type="GO" id="GO:0016538">
    <property type="term" value="F:cyclin-dependent protein serine/threonine kinase regulator activity"/>
    <property type="evidence" value="ECO:0007669"/>
    <property type="project" value="InterPro"/>
</dbReference>
<dbReference type="Pfam" id="PF21797">
    <property type="entry name" value="CycT2-like_C"/>
    <property type="match status" value="1"/>
</dbReference>
<accession>A0A2D3URE8</accession>
<dbReference type="FunFam" id="1.10.472.10:FF:000072">
    <property type="entry name" value="Cyclin Pch1"/>
    <property type="match status" value="1"/>
</dbReference>
<feature type="compositionally biased region" description="Low complexity" evidence="4">
    <location>
        <begin position="284"/>
        <end position="296"/>
    </location>
</feature>
<keyword evidence="7" id="KW-1185">Reference proteome</keyword>
<dbReference type="STRING" id="112498.A0A2D3URE8"/>
<evidence type="ECO:0000259" key="5">
    <source>
        <dbReference type="SMART" id="SM00385"/>
    </source>
</evidence>
<protein>
    <recommendedName>
        <fullName evidence="2">RNA polymerase II holoenzyme cyclin-like subunit</fullName>
    </recommendedName>
</protein>
<dbReference type="GO" id="GO:0016301">
    <property type="term" value="F:kinase activity"/>
    <property type="evidence" value="ECO:0007669"/>
    <property type="project" value="UniProtKB-KW"/>
</dbReference>
<dbReference type="EMBL" id="FJUY01000002">
    <property type="protein sequence ID" value="CZT16085.1"/>
    <property type="molecule type" value="Genomic_DNA"/>
</dbReference>
<comment type="similarity">
    <text evidence="1">Belongs to the cyclin family. Cyclin C subfamily.</text>
</comment>
<dbReference type="PANTHER" id="PTHR10026">
    <property type="entry name" value="CYCLIN"/>
    <property type="match status" value="1"/>
</dbReference>
<evidence type="ECO:0000256" key="4">
    <source>
        <dbReference type="SAM" id="MobiDB-lite"/>
    </source>
</evidence>
<dbReference type="AlphaFoldDB" id="A0A2D3URE8"/>
<evidence type="ECO:0000313" key="7">
    <source>
        <dbReference type="Proteomes" id="UP000225277"/>
    </source>
</evidence>
<dbReference type="GO" id="GO:0006357">
    <property type="term" value="P:regulation of transcription by RNA polymerase II"/>
    <property type="evidence" value="ECO:0007669"/>
    <property type="project" value="InterPro"/>
</dbReference>
<feature type="domain" description="Cyclin-like" evidence="5">
    <location>
        <begin position="65"/>
        <end position="173"/>
    </location>
</feature>
<keyword evidence="3" id="KW-0195">Cyclin</keyword>
<dbReference type="InterPro" id="IPR006671">
    <property type="entry name" value="Cyclin_N"/>
</dbReference>
<dbReference type="RefSeq" id="XP_023622978.1">
    <property type="nucleotide sequence ID" value="XM_023767210.1"/>
</dbReference>
<dbReference type="InterPro" id="IPR036915">
    <property type="entry name" value="Cyclin-like_sf"/>
</dbReference>
<dbReference type="Proteomes" id="UP000225277">
    <property type="component" value="Unassembled WGS sequence"/>
</dbReference>
<keyword evidence="6" id="KW-0808">Transferase</keyword>
<gene>
    <name evidence="6" type="ORF">RCC_01926</name>
</gene>
<dbReference type="GeneID" id="35597151"/>
<evidence type="ECO:0000256" key="3">
    <source>
        <dbReference type="RuleBase" id="RU000383"/>
    </source>
</evidence>
<dbReference type="SMART" id="SM00385">
    <property type="entry name" value="CYCLIN"/>
    <property type="match status" value="2"/>
</dbReference>
<dbReference type="Pfam" id="PF00134">
    <property type="entry name" value="Cyclin_N"/>
    <property type="match status" value="1"/>
</dbReference>
<feature type="domain" description="Cyclin-like" evidence="5">
    <location>
        <begin position="186"/>
        <end position="273"/>
    </location>
</feature>
<feature type="region of interest" description="Disordered" evidence="4">
    <location>
        <begin position="1"/>
        <end position="24"/>
    </location>
</feature>
<dbReference type="OrthoDB" id="25002at2759"/>
<proteinExistence type="inferred from homology"/>
<evidence type="ECO:0000313" key="6">
    <source>
        <dbReference type="EMBL" id="CZT16085.1"/>
    </source>
</evidence>
<keyword evidence="6" id="KW-0418">Kinase</keyword>
<evidence type="ECO:0000256" key="2">
    <source>
        <dbReference type="ARBA" id="ARBA00014912"/>
    </source>
</evidence>
<dbReference type="InterPro" id="IPR043198">
    <property type="entry name" value="Cyclin/Ssn8"/>
</dbReference>
<dbReference type="InterPro" id="IPR013763">
    <property type="entry name" value="Cyclin-like_dom"/>
</dbReference>
<name>A0A2D3URE8_9PEZI</name>
<feature type="region of interest" description="Disordered" evidence="4">
    <location>
        <begin position="281"/>
        <end position="391"/>
    </location>
</feature>
<reference evidence="6 7" key="1">
    <citation type="submission" date="2016-03" db="EMBL/GenBank/DDBJ databases">
        <authorList>
            <person name="Ploux O."/>
        </authorList>
    </citation>
    <scope>NUCLEOTIDE SEQUENCE [LARGE SCALE GENOMIC DNA]</scope>
    <source>
        <strain evidence="6 7">URUG2</strain>
    </source>
</reference>
<dbReference type="CDD" id="cd20546">
    <property type="entry name" value="CYCLIN_SpCG1C_ScCTK2-like_rpt2"/>
    <property type="match status" value="1"/>
</dbReference>
<dbReference type="SUPFAM" id="SSF47954">
    <property type="entry name" value="Cyclin-like"/>
    <property type="match status" value="2"/>
</dbReference>
<evidence type="ECO:0000256" key="1">
    <source>
        <dbReference type="ARBA" id="ARBA00008638"/>
    </source>
</evidence>
<sequence length="391" mass="43838">MPPSNIQHLPASHPASRQRPKSPNRVLAEAEAQWIFTEEELANTPSIQDGMSVADERQLRAKGINFIVQCGVMLKLPQLTLSTAAIFFQRYLMRSSLKKPRGGMSKPVHHYSSAATCLFLATKVEESCRKMKEMMLVFCRVAQKNPNLVIDEQSKDFWRWRDWVLQEEDFLLETLCFDLTVESPHRQLYDMLKFHGLEHDKRLRNSAWGFVTDSNNTQLCLLFNSRTIAAASLYAACRYCEVEIHDDSKGRPWWEASHVRLKDMRLALDYIVTQYDPTAQKINGTSVSSSSDGHGSIYAGLGTPIVDEGMGSTRARERAPASASPFPAPESERRTSNTSSIGIKRDRDVTATAADGHAAKDSAEDEQDAKRVRLSDKPDSVAGSEEGEVEE</sequence>
<organism evidence="6 7">
    <name type="scientific">Ramularia collo-cygni</name>
    <dbReference type="NCBI Taxonomy" id="112498"/>
    <lineage>
        <taxon>Eukaryota</taxon>
        <taxon>Fungi</taxon>
        <taxon>Dikarya</taxon>
        <taxon>Ascomycota</taxon>
        <taxon>Pezizomycotina</taxon>
        <taxon>Dothideomycetes</taxon>
        <taxon>Dothideomycetidae</taxon>
        <taxon>Mycosphaerellales</taxon>
        <taxon>Mycosphaerellaceae</taxon>
        <taxon>Ramularia</taxon>
    </lineage>
</organism>
<dbReference type="Gene3D" id="1.10.472.10">
    <property type="entry name" value="Cyclin-like"/>
    <property type="match status" value="2"/>
</dbReference>
<feature type="compositionally biased region" description="Basic and acidic residues" evidence="4">
    <location>
        <begin position="357"/>
        <end position="379"/>
    </location>
</feature>